<feature type="transmembrane region" description="Helical" evidence="9">
    <location>
        <begin position="230"/>
        <end position="249"/>
    </location>
</feature>
<dbReference type="PROSITE" id="PS01219">
    <property type="entry name" value="AMMONIUM_TRANSP"/>
    <property type="match status" value="1"/>
</dbReference>
<feature type="region of interest" description="Disordered" evidence="10">
    <location>
        <begin position="416"/>
        <end position="447"/>
    </location>
</feature>
<feature type="transmembrane region" description="Helical" evidence="9">
    <location>
        <begin position="261"/>
        <end position="279"/>
    </location>
</feature>
<evidence type="ECO:0000256" key="5">
    <source>
        <dbReference type="ARBA" id="ARBA00022989"/>
    </source>
</evidence>
<evidence type="ECO:0000256" key="4">
    <source>
        <dbReference type="ARBA" id="ARBA00022692"/>
    </source>
</evidence>
<dbReference type="OrthoDB" id="9814202at2"/>
<evidence type="ECO:0000256" key="6">
    <source>
        <dbReference type="ARBA" id="ARBA00023136"/>
    </source>
</evidence>
<reference evidence="12 13" key="1">
    <citation type="submission" date="2018-02" db="EMBL/GenBank/DDBJ databases">
        <title>Corynebacterium alimpuense sp. nov., a marine obligate actinomycete isolated from sediments of Valparaiso bay, Chile.</title>
        <authorList>
            <person name="Claverias F."/>
            <person name="Gonzales-Siles L."/>
            <person name="Salva-Serra F."/>
            <person name="Inganaes E."/>
            <person name="Molin K."/>
            <person name="Cumsille A."/>
            <person name="Undabarrena A."/>
            <person name="Couve E."/>
            <person name="Moore E.R.B."/>
            <person name="Gomila M."/>
            <person name="Camara B."/>
        </authorList>
    </citation>
    <scope>NUCLEOTIDE SEQUENCE [LARGE SCALE GENOMIC DNA]</scope>
    <source>
        <strain evidence="12 13">CCUG 69366</strain>
    </source>
</reference>
<dbReference type="PANTHER" id="PTHR43029">
    <property type="entry name" value="AMMONIUM TRANSPORTER MEP2"/>
    <property type="match status" value="1"/>
</dbReference>
<dbReference type="GO" id="GO:0005886">
    <property type="term" value="C:plasma membrane"/>
    <property type="evidence" value="ECO:0007669"/>
    <property type="project" value="UniProtKB-SubCell"/>
</dbReference>
<dbReference type="SUPFAM" id="SSF111352">
    <property type="entry name" value="Ammonium transporter"/>
    <property type="match status" value="1"/>
</dbReference>
<feature type="transmembrane region" description="Helical" evidence="9">
    <location>
        <begin position="359"/>
        <end position="380"/>
    </location>
</feature>
<evidence type="ECO:0000256" key="8">
    <source>
        <dbReference type="ARBA" id="ARBA00050025"/>
    </source>
</evidence>
<evidence type="ECO:0000256" key="9">
    <source>
        <dbReference type="RuleBase" id="RU362002"/>
    </source>
</evidence>
<evidence type="ECO:0000313" key="12">
    <source>
        <dbReference type="EMBL" id="RNE48202.1"/>
    </source>
</evidence>
<comment type="caution">
    <text evidence="12">The sequence shown here is derived from an EMBL/GenBank/DDBJ whole genome shotgun (WGS) entry which is preliminary data.</text>
</comment>
<dbReference type="GO" id="GO:0008519">
    <property type="term" value="F:ammonium channel activity"/>
    <property type="evidence" value="ECO:0007669"/>
    <property type="project" value="InterPro"/>
</dbReference>
<sequence>MDVADIAWILTAFALVGLMFPGLSLLYGGMLGSGQVLNMFMMVMSSLAVTTFVYVLYGHGLVLGNSLGGLGLIGDPREYIGFNSLIEDDGAGGILWGGFFILFAAISLALVASGAAGRMKFGSWLIFGALWLTFVYGPLAHWVFAFDDEEAGIVGGWLVNNVGMHDFAGGTAVHMNAGASGLALAMVLGARRSGPTRPHSLPLTLLGAGLIVVGWFGFNGGTAGGANFLATYVVVTSLLAAGGGIMGFMLIEKFRNGKPTLLGLVTGMIAGLVAITPAADAVSPIGAIIAGFLGAAGAAWAISWKSRHKIDDSLDVFAVHGIAGIVGAFFVMLFGSAAAPAGVQGVLLGGDTSLLWREPLAVVVTLTWAFGVTWLIATIMTKIYDIRISPEDEADGIDQSLHAESAYDIRSTGMFGATSRASESRRPVKAEAKPETTVEPTPPDSPK</sequence>
<accession>A0A3M8K6K5</accession>
<evidence type="ECO:0000259" key="11">
    <source>
        <dbReference type="Pfam" id="PF00909"/>
    </source>
</evidence>
<feature type="transmembrane region" description="Helical" evidence="9">
    <location>
        <begin position="167"/>
        <end position="188"/>
    </location>
</feature>
<dbReference type="InterPro" id="IPR018047">
    <property type="entry name" value="Ammonium_transpt_CS"/>
</dbReference>
<dbReference type="PANTHER" id="PTHR43029:SF10">
    <property type="entry name" value="AMMONIUM TRANSPORTER MEP2"/>
    <property type="match status" value="1"/>
</dbReference>
<feature type="transmembrane region" description="Helical" evidence="9">
    <location>
        <begin position="6"/>
        <end position="27"/>
    </location>
</feature>
<dbReference type="NCBIfam" id="TIGR00836">
    <property type="entry name" value="amt"/>
    <property type="match status" value="1"/>
</dbReference>
<feature type="compositionally biased region" description="Basic and acidic residues" evidence="10">
    <location>
        <begin position="422"/>
        <end position="436"/>
    </location>
</feature>
<name>A0A3M8K6K5_9CORY</name>
<evidence type="ECO:0000256" key="1">
    <source>
        <dbReference type="ARBA" id="ARBA00004141"/>
    </source>
</evidence>
<keyword evidence="13" id="KW-1185">Reference proteome</keyword>
<dbReference type="Pfam" id="PF00909">
    <property type="entry name" value="Ammonium_transp"/>
    <property type="match status" value="1"/>
</dbReference>
<keyword evidence="3 9" id="KW-0813">Transport</keyword>
<keyword evidence="4 9" id="KW-0812">Transmembrane</keyword>
<dbReference type="InterPro" id="IPR029020">
    <property type="entry name" value="Ammonium/urea_transptr"/>
</dbReference>
<comment type="subcellular location">
    <subcellularLocation>
        <location evidence="9">Cell membrane</location>
        <topology evidence="9">Multi-pass membrane protein</topology>
    </subcellularLocation>
    <subcellularLocation>
        <location evidence="1">Membrane</location>
        <topology evidence="1">Multi-pass membrane protein</topology>
    </subcellularLocation>
</comment>
<feature type="transmembrane region" description="Helical" evidence="9">
    <location>
        <begin position="285"/>
        <end position="304"/>
    </location>
</feature>
<organism evidence="12 13">
    <name type="scientific">Corynebacterium alimapuense</name>
    <dbReference type="NCBI Taxonomy" id="1576874"/>
    <lineage>
        <taxon>Bacteria</taxon>
        <taxon>Bacillati</taxon>
        <taxon>Actinomycetota</taxon>
        <taxon>Actinomycetes</taxon>
        <taxon>Mycobacteriales</taxon>
        <taxon>Corynebacteriaceae</taxon>
        <taxon>Corynebacterium</taxon>
    </lineage>
</organism>
<dbReference type="InterPro" id="IPR024041">
    <property type="entry name" value="NH4_transpt_AmtB-like_dom"/>
</dbReference>
<dbReference type="AlphaFoldDB" id="A0A3M8K6K5"/>
<protein>
    <recommendedName>
        <fullName evidence="8 9">Ammonium transporter</fullName>
    </recommendedName>
</protein>
<dbReference type="Proteomes" id="UP000266975">
    <property type="component" value="Unassembled WGS sequence"/>
</dbReference>
<comment type="similarity">
    <text evidence="2 9">Belongs to the ammonia transporter channel (TC 1.A.11.2) family.</text>
</comment>
<keyword evidence="6 9" id="KW-0472">Membrane</keyword>
<feature type="transmembrane region" description="Helical" evidence="9">
    <location>
        <begin position="93"/>
        <end position="112"/>
    </location>
</feature>
<gene>
    <name evidence="12" type="ORF">C5L39_10070</name>
</gene>
<evidence type="ECO:0000256" key="7">
    <source>
        <dbReference type="ARBA" id="ARBA00023177"/>
    </source>
</evidence>
<keyword evidence="7 9" id="KW-0924">Ammonia transport</keyword>
<dbReference type="Gene3D" id="1.10.3430.10">
    <property type="entry name" value="Ammonium transporter AmtB like domains"/>
    <property type="match status" value="1"/>
</dbReference>
<feature type="domain" description="Ammonium transporter AmtB-like" evidence="11">
    <location>
        <begin position="7"/>
        <end position="407"/>
    </location>
</feature>
<evidence type="ECO:0000256" key="3">
    <source>
        <dbReference type="ARBA" id="ARBA00022448"/>
    </source>
</evidence>
<feature type="transmembrane region" description="Helical" evidence="9">
    <location>
        <begin position="124"/>
        <end position="144"/>
    </location>
</feature>
<proteinExistence type="inferred from homology"/>
<dbReference type="EMBL" id="PTJO01000006">
    <property type="protein sequence ID" value="RNE48202.1"/>
    <property type="molecule type" value="Genomic_DNA"/>
</dbReference>
<feature type="transmembrane region" description="Helical" evidence="9">
    <location>
        <begin position="316"/>
        <end position="339"/>
    </location>
</feature>
<keyword evidence="5 9" id="KW-1133">Transmembrane helix</keyword>
<evidence type="ECO:0000313" key="13">
    <source>
        <dbReference type="Proteomes" id="UP000266975"/>
    </source>
</evidence>
<dbReference type="RefSeq" id="WP_123048777.1">
    <property type="nucleotide sequence ID" value="NZ_PTJO01000006.1"/>
</dbReference>
<evidence type="ECO:0000256" key="2">
    <source>
        <dbReference type="ARBA" id="ARBA00005887"/>
    </source>
</evidence>
<dbReference type="InterPro" id="IPR001905">
    <property type="entry name" value="Ammonium_transpt"/>
</dbReference>
<evidence type="ECO:0000256" key="10">
    <source>
        <dbReference type="SAM" id="MobiDB-lite"/>
    </source>
</evidence>
<feature type="transmembrane region" description="Helical" evidence="9">
    <location>
        <begin position="200"/>
        <end position="218"/>
    </location>
</feature>